<dbReference type="EMBL" id="GBEZ01004300">
    <property type="protein sequence ID" value="JAC80905.1"/>
    <property type="molecule type" value="Transcribed_RNA"/>
</dbReference>
<name>A0A061SDF4_9CHLO</name>
<evidence type="ECO:0000313" key="2">
    <source>
        <dbReference type="EMBL" id="JAC80905.1"/>
    </source>
</evidence>
<gene>
    <name evidence="2" type="ORF">TSPGSL018_9132</name>
</gene>
<organism evidence="2">
    <name type="scientific">Tetraselmis sp. GSL018</name>
    <dbReference type="NCBI Taxonomy" id="582737"/>
    <lineage>
        <taxon>Eukaryota</taxon>
        <taxon>Viridiplantae</taxon>
        <taxon>Chlorophyta</taxon>
        <taxon>core chlorophytes</taxon>
        <taxon>Chlorodendrophyceae</taxon>
        <taxon>Chlorodendrales</taxon>
        <taxon>Chlorodendraceae</taxon>
        <taxon>Tetraselmis</taxon>
    </lineage>
</organism>
<dbReference type="PANTHER" id="PTHR31987">
    <property type="entry name" value="GLUTAMINASE A-RELATED"/>
    <property type="match status" value="1"/>
</dbReference>
<reference evidence="2" key="1">
    <citation type="submission" date="2014-05" db="EMBL/GenBank/DDBJ databases">
        <title>The transcriptome of the halophilic microalga Tetraselmis sp. GSL018 isolated from the Great Salt Lake, Utah.</title>
        <authorList>
            <person name="Jinkerson R.E."/>
            <person name="D'Adamo S."/>
            <person name="Posewitz M.C."/>
        </authorList>
    </citation>
    <scope>NUCLEOTIDE SEQUENCE</scope>
    <source>
        <strain evidence="2">GSL018</strain>
    </source>
</reference>
<dbReference type="InterPro" id="IPR052743">
    <property type="entry name" value="Glutaminase_GtaA"/>
</dbReference>
<accession>A0A061SDF4</accession>
<proteinExistence type="predicted"/>
<evidence type="ECO:0000259" key="1">
    <source>
        <dbReference type="Pfam" id="PF16335"/>
    </source>
</evidence>
<feature type="non-terminal residue" evidence="2">
    <location>
        <position position="1"/>
    </location>
</feature>
<feature type="domain" description="Glutaminase A central" evidence="1">
    <location>
        <begin position="56"/>
        <end position="163"/>
    </location>
</feature>
<dbReference type="PANTHER" id="PTHR31987:SF1">
    <property type="entry name" value="GLUTAMINASE A"/>
    <property type="match status" value="1"/>
</dbReference>
<dbReference type="Pfam" id="PF16335">
    <property type="entry name" value="GtaA_6_Hairpin"/>
    <property type="match status" value="1"/>
</dbReference>
<sequence>FISALYFDKYLRGFWTQNYSSAYDAADAALSDFQEMKKKSREFDDNLQRDLSTFGGNSFATMGILAFRQTLAATKLVWHDERRETWSLLKDISAGGVFQSVDAIFSAAPLFLYLESSLLRALLVPLLEYANNSTSSLYSEIFSPHDIGVYPVANGTVDERSMPASTKLCLLFKNNSVEKILCQ</sequence>
<protein>
    <submittedName>
        <fullName evidence="2">Glutaminase</fullName>
    </submittedName>
</protein>
<dbReference type="AlphaFoldDB" id="A0A061SDF4"/>
<dbReference type="InterPro" id="IPR032514">
    <property type="entry name" value="GtaA_central"/>
</dbReference>